<dbReference type="GO" id="GO:0006313">
    <property type="term" value="P:DNA transposition"/>
    <property type="evidence" value="ECO:0007669"/>
    <property type="project" value="InterPro"/>
</dbReference>
<gene>
    <name evidence="2" type="ORF">F8153_14210</name>
</gene>
<dbReference type="SMART" id="SM01321">
    <property type="entry name" value="Y1_Tnp"/>
    <property type="match status" value="1"/>
</dbReference>
<feature type="domain" description="Transposase IS200-like" evidence="1">
    <location>
        <begin position="9"/>
        <end position="123"/>
    </location>
</feature>
<dbReference type="EMBL" id="WBZB01000054">
    <property type="protein sequence ID" value="KAB3526252.1"/>
    <property type="molecule type" value="Genomic_DNA"/>
</dbReference>
<evidence type="ECO:0000313" key="3">
    <source>
        <dbReference type="Proteomes" id="UP000465601"/>
    </source>
</evidence>
<name>A0A833HLN5_9FIRM</name>
<dbReference type="Proteomes" id="UP000465601">
    <property type="component" value="Unassembled WGS sequence"/>
</dbReference>
<dbReference type="GO" id="GO:0004803">
    <property type="term" value="F:transposase activity"/>
    <property type="evidence" value="ECO:0007669"/>
    <property type="project" value="InterPro"/>
</dbReference>
<dbReference type="Pfam" id="PF01797">
    <property type="entry name" value="Y1_Tnp"/>
    <property type="match status" value="1"/>
</dbReference>
<dbReference type="PANTHER" id="PTHR34322">
    <property type="entry name" value="TRANSPOSASE, Y1_TNP DOMAIN-CONTAINING"/>
    <property type="match status" value="1"/>
</dbReference>
<sequence length="255" mass="29937">MPRKARQKSSTGVYHVMLRGINGQTIFKDDEDFEMLINILKESKELSKYEVYAYCIMGNHIHLLMKEGIEDLGVSFRRIGAKYVYWYNSKHKRTGHLFQDRFKSEVVENDKYLLTVLRYIHQNPIKAGIVNDIAKYPWSSYNEYFGKKELCDTKFPLSLFADDKGVALELFKKFNKEETKEQCLEYEEVTRIHDIEAIEIIKDLSGVMVTTQLQDFEKEKRDKIIIEAKKEGLSIRQIERLTGISFGVIRKIQNT</sequence>
<dbReference type="InterPro" id="IPR002686">
    <property type="entry name" value="Transposase_17"/>
</dbReference>
<keyword evidence="3" id="KW-1185">Reference proteome</keyword>
<dbReference type="Gene3D" id="3.30.70.1290">
    <property type="entry name" value="Transposase IS200-like"/>
    <property type="match status" value="1"/>
</dbReference>
<comment type="caution">
    <text evidence="2">The sequence shown here is derived from an EMBL/GenBank/DDBJ whole genome shotgun (WGS) entry which is preliminary data.</text>
</comment>
<organism evidence="2 3">
    <name type="scientific">Alkaliphilus serpentinus</name>
    <dbReference type="NCBI Taxonomy" id="1482731"/>
    <lineage>
        <taxon>Bacteria</taxon>
        <taxon>Bacillati</taxon>
        <taxon>Bacillota</taxon>
        <taxon>Clostridia</taxon>
        <taxon>Peptostreptococcales</taxon>
        <taxon>Natronincolaceae</taxon>
        <taxon>Alkaliphilus</taxon>
    </lineage>
</organism>
<dbReference type="InterPro" id="IPR036515">
    <property type="entry name" value="Transposase_17_sf"/>
</dbReference>
<dbReference type="PANTHER" id="PTHR34322:SF2">
    <property type="entry name" value="TRANSPOSASE IS200-LIKE DOMAIN-CONTAINING PROTEIN"/>
    <property type="match status" value="1"/>
</dbReference>
<accession>A0A833HLN5</accession>
<evidence type="ECO:0000313" key="2">
    <source>
        <dbReference type="EMBL" id="KAB3526252.1"/>
    </source>
</evidence>
<evidence type="ECO:0000259" key="1">
    <source>
        <dbReference type="SMART" id="SM01321"/>
    </source>
</evidence>
<dbReference type="AlphaFoldDB" id="A0A833HLN5"/>
<reference evidence="2 3" key="1">
    <citation type="submission" date="2019-10" db="EMBL/GenBank/DDBJ databases">
        <title>Alkaliphilus serpentinus sp. nov. and Alkaliphilus pronyensis sp. nov., two novel anaerobic alkaliphilic species isolated from the serpentinized-hosted hydrothermal field of the Prony Bay (New Caledonia).</title>
        <authorList>
            <person name="Postec A."/>
        </authorList>
    </citation>
    <scope>NUCLEOTIDE SEQUENCE [LARGE SCALE GENOMIC DNA]</scope>
    <source>
        <strain evidence="2 3">LacT</strain>
    </source>
</reference>
<dbReference type="RefSeq" id="WP_151867014.1">
    <property type="nucleotide sequence ID" value="NZ_WBZB01000054.1"/>
</dbReference>
<dbReference type="GO" id="GO:0003677">
    <property type="term" value="F:DNA binding"/>
    <property type="evidence" value="ECO:0007669"/>
    <property type="project" value="InterPro"/>
</dbReference>
<dbReference type="SUPFAM" id="SSF143422">
    <property type="entry name" value="Transposase IS200-like"/>
    <property type="match status" value="1"/>
</dbReference>
<proteinExistence type="predicted"/>
<dbReference type="OrthoDB" id="9788881at2"/>
<protein>
    <submittedName>
        <fullName evidence="2">Transposase</fullName>
    </submittedName>
</protein>